<dbReference type="RefSeq" id="WP_035946210.1">
    <property type="nucleotide sequence ID" value="NZ_BMEA01000001.1"/>
</dbReference>
<comment type="caution">
    <text evidence="1">The sequence shown here is derived from an EMBL/GenBank/DDBJ whole genome shotgun (WGS) entry which is preliminary data.</text>
</comment>
<reference evidence="1" key="1">
    <citation type="journal article" date="2014" name="Int. J. Syst. Evol. Microbiol.">
        <title>Complete genome sequence of Corynebacterium casei LMG S-19264T (=DSM 44701T), isolated from a smear-ripened cheese.</title>
        <authorList>
            <consortium name="US DOE Joint Genome Institute (JGI-PGF)"/>
            <person name="Walter F."/>
            <person name="Albersmeier A."/>
            <person name="Kalinowski J."/>
            <person name="Ruckert C."/>
        </authorList>
    </citation>
    <scope>NUCLEOTIDE SEQUENCE</scope>
    <source>
        <strain evidence="1">CGMCC 1.10749</strain>
    </source>
</reference>
<gene>
    <name evidence="1" type="ORF">GCM10011314_17550</name>
</gene>
<dbReference type="Pfam" id="PF05787">
    <property type="entry name" value="PhoX"/>
    <property type="match status" value="1"/>
</dbReference>
<reference evidence="1" key="2">
    <citation type="submission" date="2020-09" db="EMBL/GenBank/DDBJ databases">
        <authorList>
            <person name="Sun Q."/>
            <person name="Zhou Y."/>
        </authorList>
    </citation>
    <scope>NUCLEOTIDE SEQUENCE</scope>
    <source>
        <strain evidence="1">CGMCC 1.10749</strain>
    </source>
</reference>
<dbReference type="InterPro" id="IPR008557">
    <property type="entry name" value="PhoX"/>
</dbReference>
<dbReference type="Proteomes" id="UP000628079">
    <property type="component" value="Unassembled WGS sequence"/>
</dbReference>
<evidence type="ECO:0000313" key="2">
    <source>
        <dbReference type="Proteomes" id="UP000628079"/>
    </source>
</evidence>
<dbReference type="PROSITE" id="PS51318">
    <property type="entry name" value="TAT"/>
    <property type="match status" value="1"/>
</dbReference>
<sequence length="677" mass="72123">MTTPDRLLPLFTRSHGGGRSSMTCQYRCGNACDQDVPNTSDNAYFGDLVAAGVSRRAALRAGSAGAALVGLTAWSMPSAAAAPSSPATGAGAGAAGAGRAGSSALGFTGIAPTPANVDAVKVPEGFAWAPVISWGDPLFAGTPAFDFDNQTPAAQREQAGYNCDYVQFMQGGPGDNGAHKGLLAFNNEYTNDELMFRGVGSSADLTDEQLEIVQAAHGITVTEVARRNANSPWRWVQGGARNRRIHTDTPFAVDGPAAGSVHLRTSDDPRGERILGTLNNCAGGETPWGTYLSGEENFNQYFNATGAPDPQGRLKRYGITSGGRGWERIQDRFSVTKEPNEVNRFGWIVEVDPQDPTSTPVKHTALGRFKHEGATVTLTADGRVAAYMGDDERFDYIYKFLSKGTYREGDKRHNMGLLSEGDLYVARLDGDGAADGEYDGTGAWIPLVVDGVSKVPGYSVEEVLIWTRLAADRVGPTKMDRPEDVQPNPVNGRIYAAMTNNSARTPAQIDEANPRASNKHGHVTEFTEAGGDHGALTFTWKIVLVAGNPSDPQTYFNGYDKSEVSPISCPDNLAFDAAGNLWISTDGMPGTLNHCDALYVMPLEGAEKGRLQQFLSVPVGAETCGPVILGPDSVLVAVQHPGEVGNASPDNVVSQFPYRGDGQPRPSVIHAYRRHGR</sequence>
<dbReference type="PANTHER" id="PTHR35399:SF2">
    <property type="entry name" value="DUF839 DOMAIN-CONTAINING PROTEIN"/>
    <property type="match status" value="1"/>
</dbReference>
<organism evidence="1 2">
    <name type="scientific">Knoellia flava</name>
    <dbReference type="NCBI Taxonomy" id="913969"/>
    <lineage>
        <taxon>Bacteria</taxon>
        <taxon>Bacillati</taxon>
        <taxon>Actinomycetota</taxon>
        <taxon>Actinomycetes</taxon>
        <taxon>Micrococcales</taxon>
        <taxon>Intrasporangiaceae</taxon>
        <taxon>Knoellia</taxon>
    </lineage>
</organism>
<dbReference type="PANTHER" id="PTHR35399">
    <property type="entry name" value="SLR8030 PROTEIN"/>
    <property type="match status" value="1"/>
</dbReference>
<dbReference type="AlphaFoldDB" id="A0A8H9FSJ2"/>
<dbReference type="EMBL" id="BMEA01000001">
    <property type="protein sequence ID" value="GGB78352.1"/>
    <property type="molecule type" value="Genomic_DNA"/>
</dbReference>
<accession>A0A8H9FSJ2</accession>
<name>A0A8H9FSJ2_9MICO</name>
<proteinExistence type="predicted"/>
<protein>
    <submittedName>
        <fullName evidence="1">Phosphatase</fullName>
    </submittedName>
</protein>
<dbReference type="InterPro" id="IPR006311">
    <property type="entry name" value="TAT_signal"/>
</dbReference>
<evidence type="ECO:0000313" key="1">
    <source>
        <dbReference type="EMBL" id="GGB78352.1"/>
    </source>
</evidence>
<dbReference type="SUPFAM" id="SSF63829">
    <property type="entry name" value="Calcium-dependent phosphotriesterase"/>
    <property type="match status" value="1"/>
</dbReference>